<dbReference type="STRING" id="759273.H1W1F7"/>
<name>H1W1F7_COLHI</name>
<sequence length="66" mass="7183">MALIGYWSASFVGIVLVEHFVFRRGDAKLYDHHIWNKASCLPSGAAALGSGMLSFALVIPCMAQAW</sequence>
<protein>
    <submittedName>
        <fullName evidence="3">Cytosine-purine permease</fullName>
    </submittedName>
</protein>
<dbReference type="EMBL" id="CACQ02008572">
    <property type="protein sequence ID" value="CCF46320.1"/>
    <property type="molecule type" value="Genomic_DNA"/>
</dbReference>
<accession>H1W1F7</accession>
<dbReference type="PANTHER" id="PTHR31806">
    <property type="entry name" value="PURINE-CYTOSINE PERMEASE FCY2-RELATED"/>
    <property type="match status" value="1"/>
</dbReference>
<keyword evidence="2" id="KW-0812">Transmembrane</keyword>
<evidence type="ECO:0000256" key="2">
    <source>
        <dbReference type="SAM" id="Phobius"/>
    </source>
</evidence>
<proteinExistence type="predicted"/>
<feature type="transmembrane region" description="Helical" evidence="2">
    <location>
        <begin position="43"/>
        <end position="65"/>
    </location>
</feature>
<dbReference type="PANTHER" id="PTHR31806:SF5">
    <property type="entry name" value="PURINE-CYTOSINE PERMEASE FCY21"/>
    <property type="match status" value="1"/>
</dbReference>
<evidence type="ECO:0000313" key="4">
    <source>
        <dbReference type="Proteomes" id="UP000007174"/>
    </source>
</evidence>
<organism evidence="3 4">
    <name type="scientific">Colletotrichum higginsianum (strain IMI 349063)</name>
    <name type="common">Crucifer anthracnose fungus</name>
    <dbReference type="NCBI Taxonomy" id="759273"/>
    <lineage>
        <taxon>Eukaryota</taxon>
        <taxon>Fungi</taxon>
        <taxon>Dikarya</taxon>
        <taxon>Ascomycota</taxon>
        <taxon>Pezizomycotina</taxon>
        <taxon>Sordariomycetes</taxon>
        <taxon>Hypocreomycetidae</taxon>
        <taxon>Glomerellales</taxon>
        <taxon>Glomerellaceae</taxon>
        <taxon>Colletotrichum</taxon>
        <taxon>Colletotrichum destructivum species complex</taxon>
    </lineage>
</organism>
<dbReference type="GO" id="GO:0005886">
    <property type="term" value="C:plasma membrane"/>
    <property type="evidence" value="ECO:0007669"/>
    <property type="project" value="TreeGrafter"/>
</dbReference>
<keyword evidence="2" id="KW-0472">Membrane</keyword>
<dbReference type="GO" id="GO:0022857">
    <property type="term" value="F:transmembrane transporter activity"/>
    <property type="evidence" value="ECO:0007669"/>
    <property type="project" value="InterPro"/>
</dbReference>
<dbReference type="InterPro" id="IPR026030">
    <property type="entry name" value="Pur-cyt_permease_Fcy2/21/22"/>
</dbReference>
<evidence type="ECO:0000256" key="1">
    <source>
        <dbReference type="ARBA" id="ARBA00022448"/>
    </source>
</evidence>
<keyword evidence="2" id="KW-1133">Transmembrane helix</keyword>
<dbReference type="VEuPathDB" id="FungiDB:CH63R_01765"/>
<evidence type="ECO:0000313" key="3">
    <source>
        <dbReference type="EMBL" id="CCF46320.1"/>
    </source>
</evidence>
<gene>
    <name evidence="3" type="ORF">CH063_15108</name>
</gene>
<reference evidence="4" key="1">
    <citation type="journal article" date="2012" name="Nat. Genet.">
        <title>Lifestyle transitions in plant pathogenic Colletotrichum fungi deciphered by genome and transcriptome analyses.</title>
        <authorList>
            <person name="O'Connell R.J."/>
            <person name="Thon M.R."/>
            <person name="Hacquard S."/>
            <person name="Amyotte S.G."/>
            <person name="Kleemann J."/>
            <person name="Torres M.F."/>
            <person name="Damm U."/>
            <person name="Buiate E.A."/>
            <person name="Epstein L."/>
            <person name="Alkan N."/>
            <person name="Altmueller J."/>
            <person name="Alvarado-Balderrama L."/>
            <person name="Bauser C.A."/>
            <person name="Becker C."/>
            <person name="Birren B.W."/>
            <person name="Chen Z."/>
            <person name="Choi J."/>
            <person name="Crouch J.A."/>
            <person name="Duvick J.P."/>
            <person name="Farman M.A."/>
            <person name="Gan P."/>
            <person name="Heiman D."/>
            <person name="Henrissat B."/>
            <person name="Howard R.J."/>
            <person name="Kabbage M."/>
            <person name="Koch C."/>
            <person name="Kracher B."/>
            <person name="Kubo Y."/>
            <person name="Law A.D."/>
            <person name="Lebrun M.-H."/>
            <person name="Lee Y.-H."/>
            <person name="Miyara I."/>
            <person name="Moore N."/>
            <person name="Neumann U."/>
            <person name="Nordstroem K."/>
            <person name="Panaccione D.G."/>
            <person name="Panstruga R."/>
            <person name="Place M."/>
            <person name="Proctor R.H."/>
            <person name="Prusky D."/>
            <person name="Rech G."/>
            <person name="Reinhardt R."/>
            <person name="Rollins J.A."/>
            <person name="Rounsley S."/>
            <person name="Schardl C.L."/>
            <person name="Schwartz D.C."/>
            <person name="Shenoy N."/>
            <person name="Shirasu K."/>
            <person name="Sikhakolli U.R."/>
            <person name="Stueber K."/>
            <person name="Sukno S.A."/>
            <person name="Sweigard J.A."/>
            <person name="Takano Y."/>
            <person name="Takahara H."/>
            <person name="Trail F."/>
            <person name="van der Does H.C."/>
            <person name="Voll L.M."/>
            <person name="Will I."/>
            <person name="Young S."/>
            <person name="Zeng Q."/>
            <person name="Zhang J."/>
            <person name="Zhou S."/>
            <person name="Dickman M.B."/>
            <person name="Schulze-Lefert P."/>
            <person name="Ver Loren van Themaat E."/>
            <person name="Ma L.-J."/>
            <person name="Vaillancourt L.J."/>
        </authorList>
    </citation>
    <scope>NUCLEOTIDE SEQUENCE [LARGE SCALE GENOMIC DNA]</scope>
    <source>
        <strain evidence="4">IMI 349063</strain>
    </source>
</reference>
<dbReference type="Proteomes" id="UP000007174">
    <property type="component" value="Unassembled WGS sequence"/>
</dbReference>
<dbReference type="HOGENOM" id="CLU_2831082_0_0_1"/>
<keyword evidence="1" id="KW-0813">Transport</keyword>
<feature type="transmembrane region" description="Helical" evidence="2">
    <location>
        <begin position="6"/>
        <end position="22"/>
    </location>
</feature>
<dbReference type="Gene3D" id="1.10.4160.10">
    <property type="entry name" value="Hydantoin permease"/>
    <property type="match status" value="1"/>
</dbReference>
<dbReference type="AlphaFoldDB" id="H1W1F7"/>